<keyword evidence="12" id="KW-0503">Monooxygenase</keyword>
<evidence type="ECO:0000256" key="10">
    <source>
        <dbReference type="ARBA" id="ARBA00023002"/>
    </source>
</evidence>
<protein>
    <recommendedName>
        <fullName evidence="17">Cytochrome P450</fullName>
    </recommendedName>
</protein>
<gene>
    <name evidence="15" type="ORF">PVAND_000048</name>
</gene>
<keyword evidence="6 14" id="KW-0349">Heme</keyword>
<evidence type="ECO:0000256" key="8">
    <source>
        <dbReference type="ARBA" id="ARBA00022824"/>
    </source>
</evidence>
<dbReference type="SUPFAM" id="SSF48264">
    <property type="entry name" value="Cytochrome P450"/>
    <property type="match status" value="2"/>
</dbReference>
<dbReference type="AlphaFoldDB" id="A0A9J6BJ57"/>
<keyword evidence="13" id="KW-0472">Membrane</keyword>
<evidence type="ECO:0000256" key="12">
    <source>
        <dbReference type="ARBA" id="ARBA00023033"/>
    </source>
</evidence>
<sequence length="963" mass="110673">MGFVLTLIIILVISFYFWMKKHFNYWKNRGFLQVDGSFPLGSLSGVGTKICSTEKYDLIYKGFKGKASVVGFYNFLSPAVLPIEPELIKNILVLNFASFHDRGLYYNKKDDPMSANLVALEGQEWKERRTKITPLFSSGKIKMMFEIVTEIGDKLVNAIKRELNESTEQDMRVWAQKYTNDTISNIAFGLSLSCLDGENLEFLKNGKRLFELKPWEVLKILFTSEMPKLSRFLRLKFTAGNTGEFFHKTFLETFNYRQNNSIERNDLVSLLLKLKDVYTLTELAAEAFLVYTGGFETSSTLITFALYEFSLNQQIQERLRDEINSGIENNDGKLTYELLNSFKYLEMVINETLRKYPPLSNIFRKTTKDYKIPDEDLLICKGTAVIINTYSLHHDPQYFSKPDKFDPERFNEENIGSIKPYTFLPFGAGARNCIGMRFGMMQTKIAITKLISNFSFKPCSKTTIPMKFKPSSPFICPVDGMFLSVESFLLYSWLSNIFNVWKNRGFLQVKGSLPFGSLKGVGSIMTRFEGLESCYKAYKGKAPAVGYYSLFKANLLALDPNLIKNVLVTDFASFHERTLYYNKKDDPLSANTLTFDGQEWKDRRQKLTPIFTSGKMKMMFEITDKIGDQLVSTLASKLTESSDQDIRNWCQRFTADNIMNIAFGINGNCIEDPNSEFMKYGRKAVDLSALQLFNFVFTNNFPNVSRKLGLKFFPKEVGDFFLNVFQQTLEYREKNEINRNDLVSMLLKLKGQLETNEMAAESMVTFAAGYETSSTLMQFTLYELALNPEIQQRLRDEINSGIKENGGKLTYELLNSFKYLDMVIKESLRKYPSIPIYSRECNKEFQIPDTNLVIPKGTTVYISAYSLHRDPEYWINPDKFDPERFNEENERNITPFTFLPFGEGPRQCLGMRFGSMQSKAGVAKLISSFLFSPCIKTTIPMKFVPTAPFLFPKGGMWLKVEKI</sequence>
<feature type="binding site" description="axial binding residue" evidence="14">
    <location>
        <position position="908"/>
    </location>
    <ligand>
        <name>heme</name>
        <dbReference type="ChEBI" id="CHEBI:30413"/>
    </ligand>
    <ligandPart>
        <name>Fe</name>
        <dbReference type="ChEBI" id="CHEBI:18248"/>
    </ligandPart>
</feature>
<dbReference type="PANTHER" id="PTHR24292:SF54">
    <property type="entry name" value="CYP9F3-RELATED"/>
    <property type="match status" value="1"/>
</dbReference>
<dbReference type="GO" id="GO:0005789">
    <property type="term" value="C:endoplasmic reticulum membrane"/>
    <property type="evidence" value="ECO:0007669"/>
    <property type="project" value="UniProtKB-SubCell"/>
</dbReference>
<comment type="caution">
    <text evidence="15">The sequence shown here is derived from an EMBL/GenBank/DDBJ whole genome shotgun (WGS) entry which is preliminary data.</text>
</comment>
<dbReference type="PANTHER" id="PTHR24292">
    <property type="entry name" value="CYTOCHROME P450"/>
    <property type="match status" value="1"/>
</dbReference>
<dbReference type="GO" id="GO:0005506">
    <property type="term" value="F:iron ion binding"/>
    <property type="evidence" value="ECO:0007669"/>
    <property type="project" value="InterPro"/>
</dbReference>
<comment type="subcellular location">
    <subcellularLocation>
        <location evidence="4">Endoplasmic reticulum membrane</location>
        <topology evidence="4">Peripheral membrane protein</topology>
    </subcellularLocation>
    <subcellularLocation>
        <location evidence="3">Microsome membrane</location>
        <topology evidence="3">Peripheral membrane protein</topology>
    </subcellularLocation>
</comment>
<keyword evidence="10" id="KW-0560">Oxidoreductase</keyword>
<dbReference type="PRINTS" id="PR00463">
    <property type="entry name" value="EP450I"/>
</dbReference>
<evidence type="ECO:0000256" key="7">
    <source>
        <dbReference type="ARBA" id="ARBA00022723"/>
    </source>
</evidence>
<evidence type="ECO:0000256" key="5">
    <source>
        <dbReference type="ARBA" id="ARBA00010617"/>
    </source>
</evidence>
<evidence type="ECO:0000313" key="16">
    <source>
        <dbReference type="Proteomes" id="UP001107558"/>
    </source>
</evidence>
<organism evidence="15 16">
    <name type="scientific">Polypedilum vanderplanki</name>
    <name type="common">Sleeping chironomid midge</name>
    <dbReference type="NCBI Taxonomy" id="319348"/>
    <lineage>
        <taxon>Eukaryota</taxon>
        <taxon>Metazoa</taxon>
        <taxon>Ecdysozoa</taxon>
        <taxon>Arthropoda</taxon>
        <taxon>Hexapoda</taxon>
        <taxon>Insecta</taxon>
        <taxon>Pterygota</taxon>
        <taxon>Neoptera</taxon>
        <taxon>Endopterygota</taxon>
        <taxon>Diptera</taxon>
        <taxon>Nematocera</taxon>
        <taxon>Chironomoidea</taxon>
        <taxon>Chironomidae</taxon>
        <taxon>Chironominae</taxon>
        <taxon>Polypedilum</taxon>
        <taxon>Polypedilum</taxon>
    </lineage>
</organism>
<dbReference type="Gene3D" id="1.10.630.10">
    <property type="entry name" value="Cytochrome P450"/>
    <property type="match status" value="2"/>
</dbReference>
<evidence type="ECO:0000256" key="6">
    <source>
        <dbReference type="ARBA" id="ARBA00022617"/>
    </source>
</evidence>
<evidence type="ECO:0000256" key="3">
    <source>
        <dbReference type="ARBA" id="ARBA00004174"/>
    </source>
</evidence>
<name>A0A9J6BJ57_POLVA</name>
<dbReference type="InterPro" id="IPR036396">
    <property type="entry name" value="Cyt_P450_sf"/>
</dbReference>
<dbReference type="FunFam" id="1.10.630.10:FF:000042">
    <property type="entry name" value="Cytochrome P450"/>
    <property type="match status" value="2"/>
</dbReference>
<dbReference type="Proteomes" id="UP001107558">
    <property type="component" value="Chromosome 3"/>
</dbReference>
<dbReference type="Pfam" id="PF00067">
    <property type="entry name" value="p450"/>
    <property type="match status" value="2"/>
</dbReference>
<dbReference type="CDD" id="cd11056">
    <property type="entry name" value="CYP6-like"/>
    <property type="match status" value="2"/>
</dbReference>
<dbReference type="InterPro" id="IPR050476">
    <property type="entry name" value="Insect_CytP450_Detox"/>
</dbReference>
<dbReference type="InterPro" id="IPR017972">
    <property type="entry name" value="Cyt_P450_CS"/>
</dbReference>
<evidence type="ECO:0000313" key="15">
    <source>
        <dbReference type="EMBL" id="KAG5669754.1"/>
    </source>
</evidence>
<dbReference type="PROSITE" id="PS00086">
    <property type="entry name" value="CYTOCHROME_P450"/>
    <property type="match status" value="2"/>
</dbReference>
<dbReference type="GO" id="GO:0020037">
    <property type="term" value="F:heme binding"/>
    <property type="evidence" value="ECO:0007669"/>
    <property type="project" value="InterPro"/>
</dbReference>
<comment type="similarity">
    <text evidence="5">Belongs to the cytochrome P450 family.</text>
</comment>
<dbReference type="InterPro" id="IPR001128">
    <property type="entry name" value="Cyt_P450"/>
</dbReference>
<dbReference type="EMBL" id="JADBJN010000003">
    <property type="protein sequence ID" value="KAG5669754.1"/>
    <property type="molecule type" value="Genomic_DNA"/>
</dbReference>
<keyword evidence="16" id="KW-1185">Reference proteome</keyword>
<dbReference type="GO" id="GO:0016705">
    <property type="term" value="F:oxidoreductase activity, acting on paired donors, with incorporation or reduction of molecular oxygen"/>
    <property type="evidence" value="ECO:0007669"/>
    <property type="project" value="InterPro"/>
</dbReference>
<evidence type="ECO:0000256" key="11">
    <source>
        <dbReference type="ARBA" id="ARBA00023004"/>
    </source>
</evidence>
<keyword evidence="8" id="KW-0256">Endoplasmic reticulum</keyword>
<reference evidence="15" key="1">
    <citation type="submission" date="2021-03" db="EMBL/GenBank/DDBJ databases">
        <title>Chromosome level genome of the anhydrobiotic midge Polypedilum vanderplanki.</title>
        <authorList>
            <person name="Yoshida Y."/>
            <person name="Kikawada T."/>
            <person name="Gusev O."/>
        </authorList>
    </citation>
    <scope>NUCLEOTIDE SEQUENCE</scope>
    <source>
        <strain evidence="15">NIAS01</strain>
        <tissue evidence="15">Whole body or cell culture</tissue>
    </source>
</reference>
<dbReference type="GO" id="GO:0004497">
    <property type="term" value="F:monooxygenase activity"/>
    <property type="evidence" value="ECO:0007669"/>
    <property type="project" value="UniProtKB-KW"/>
</dbReference>
<evidence type="ECO:0000256" key="4">
    <source>
        <dbReference type="ARBA" id="ARBA00004406"/>
    </source>
</evidence>
<evidence type="ECO:0000256" key="14">
    <source>
        <dbReference type="PIRSR" id="PIRSR602401-1"/>
    </source>
</evidence>
<dbReference type="InterPro" id="IPR002401">
    <property type="entry name" value="Cyt_P450_E_grp-I"/>
</dbReference>
<evidence type="ECO:0000256" key="2">
    <source>
        <dbReference type="ARBA" id="ARBA00003690"/>
    </source>
</evidence>
<keyword evidence="7 14" id="KW-0479">Metal-binding</keyword>
<proteinExistence type="inferred from homology"/>
<dbReference type="OrthoDB" id="2789670at2759"/>
<dbReference type="PRINTS" id="PR00385">
    <property type="entry name" value="P450"/>
</dbReference>
<comment type="cofactor">
    <cofactor evidence="1 14">
        <name>heme</name>
        <dbReference type="ChEBI" id="CHEBI:30413"/>
    </cofactor>
</comment>
<evidence type="ECO:0008006" key="17">
    <source>
        <dbReference type="Google" id="ProtNLM"/>
    </source>
</evidence>
<evidence type="ECO:0000256" key="13">
    <source>
        <dbReference type="ARBA" id="ARBA00023136"/>
    </source>
</evidence>
<evidence type="ECO:0000256" key="1">
    <source>
        <dbReference type="ARBA" id="ARBA00001971"/>
    </source>
</evidence>
<comment type="function">
    <text evidence="2">May be involved in the metabolism of insect hormones and in the breakdown of synthetic insecticides.</text>
</comment>
<keyword evidence="9" id="KW-0492">Microsome</keyword>
<keyword evidence="11 14" id="KW-0408">Iron</keyword>
<accession>A0A9J6BJ57</accession>
<evidence type="ECO:0000256" key="9">
    <source>
        <dbReference type="ARBA" id="ARBA00022848"/>
    </source>
</evidence>